<sequence length="105" mass="12525">MHVIAKEAFHRAMRQYPNDKTALLATYRGLKEGDYPTPDSLKSVFSSLDNFRYRPKWWVINVGGNNLRLIAYINFVNKRVYVKHIFTHALYDQLNKHYRIYNNDC</sequence>
<keyword evidence="2" id="KW-1185">Reference proteome</keyword>
<dbReference type="EMBL" id="JAFMOW010000068">
    <property type="protein sequence ID" value="MBU9857906.1"/>
    <property type="molecule type" value="Genomic_DNA"/>
</dbReference>
<dbReference type="Pfam" id="PF09907">
    <property type="entry name" value="HigB_toxin"/>
    <property type="match status" value="1"/>
</dbReference>
<reference evidence="1 2" key="1">
    <citation type="submission" date="2021-03" db="EMBL/GenBank/DDBJ databases">
        <title>Five novel Rahnella species.</title>
        <authorList>
            <person name="Brady C."/>
            <person name="Asselin J."/>
            <person name="Beer S."/>
            <person name="Bruberg M.B."/>
            <person name="Crampton B."/>
            <person name="Venter S."/>
            <person name="Arnold D."/>
            <person name="Denman S."/>
        </authorList>
    </citation>
    <scope>NUCLEOTIDE SEQUENCE [LARGE SCALE GENOMIC DNA]</scope>
    <source>
        <strain evidence="1 2">H11b</strain>
    </source>
</reference>
<organism evidence="1 2">
    <name type="scientific">Rahnella bonaserana</name>
    <dbReference type="NCBI Taxonomy" id="2816248"/>
    <lineage>
        <taxon>Bacteria</taxon>
        <taxon>Pseudomonadati</taxon>
        <taxon>Pseudomonadota</taxon>
        <taxon>Gammaproteobacteria</taxon>
        <taxon>Enterobacterales</taxon>
        <taxon>Yersiniaceae</taxon>
        <taxon>Rahnella</taxon>
    </lineage>
</organism>
<evidence type="ECO:0000313" key="2">
    <source>
        <dbReference type="Proteomes" id="UP000734343"/>
    </source>
</evidence>
<evidence type="ECO:0000313" key="1">
    <source>
        <dbReference type="EMBL" id="MBU9857906.1"/>
    </source>
</evidence>
<proteinExistence type="predicted"/>
<comment type="caution">
    <text evidence="1">The sequence shown here is derived from an EMBL/GenBank/DDBJ whole genome shotgun (WGS) entry which is preliminary data.</text>
</comment>
<accession>A0ABS6M0N4</accession>
<dbReference type="RefSeq" id="WP_217174941.1">
    <property type="nucleotide sequence ID" value="NZ_JAFMOW010000068.1"/>
</dbReference>
<dbReference type="InterPro" id="IPR018669">
    <property type="entry name" value="Toxin_HigB"/>
</dbReference>
<dbReference type="Proteomes" id="UP000734343">
    <property type="component" value="Unassembled WGS sequence"/>
</dbReference>
<gene>
    <name evidence="1" type="ORF">J1778_21770</name>
</gene>
<protein>
    <submittedName>
        <fullName evidence="1">Type II toxin-antitoxin system HigB family toxin</fullName>
    </submittedName>
</protein>
<name>A0ABS6M0N4_9GAMM</name>